<proteinExistence type="predicted"/>
<feature type="non-terminal residue" evidence="1">
    <location>
        <position position="46"/>
    </location>
</feature>
<organism evidence="1">
    <name type="scientific">marine metagenome</name>
    <dbReference type="NCBI Taxonomy" id="408172"/>
    <lineage>
        <taxon>unclassified sequences</taxon>
        <taxon>metagenomes</taxon>
        <taxon>ecological metagenomes</taxon>
    </lineage>
</organism>
<sequence>MTKDEFIKKNTIRKLGLVEYIKRLEKQGLSERDVQAELIKRKVVKS</sequence>
<name>A0A383B448_9ZZZZ</name>
<dbReference type="AlphaFoldDB" id="A0A383B448"/>
<evidence type="ECO:0000313" key="1">
    <source>
        <dbReference type="EMBL" id="SVE14762.1"/>
    </source>
</evidence>
<protein>
    <submittedName>
        <fullName evidence="1">Uncharacterized protein</fullName>
    </submittedName>
</protein>
<dbReference type="EMBL" id="UINC01197333">
    <property type="protein sequence ID" value="SVE14762.1"/>
    <property type="molecule type" value="Genomic_DNA"/>
</dbReference>
<reference evidence="1" key="1">
    <citation type="submission" date="2018-05" db="EMBL/GenBank/DDBJ databases">
        <authorList>
            <person name="Lanie J.A."/>
            <person name="Ng W.-L."/>
            <person name="Kazmierczak K.M."/>
            <person name="Andrzejewski T.M."/>
            <person name="Davidsen T.M."/>
            <person name="Wayne K.J."/>
            <person name="Tettelin H."/>
            <person name="Glass J.I."/>
            <person name="Rusch D."/>
            <person name="Podicherti R."/>
            <person name="Tsui H.-C.T."/>
            <person name="Winkler M.E."/>
        </authorList>
    </citation>
    <scope>NUCLEOTIDE SEQUENCE</scope>
</reference>
<accession>A0A383B448</accession>
<gene>
    <name evidence="1" type="ORF">METZ01_LOCUS467616</name>
</gene>